<dbReference type="EMBL" id="AVBC01000018">
    <property type="protein sequence ID" value="ERL52505.1"/>
    <property type="molecule type" value="Genomic_DNA"/>
</dbReference>
<keyword evidence="2" id="KW-1185">Reference proteome</keyword>
<evidence type="ECO:0008006" key="3">
    <source>
        <dbReference type="Google" id="ProtNLM"/>
    </source>
</evidence>
<protein>
    <recommendedName>
        <fullName evidence="3">PcfJ-like protein</fullName>
    </recommendedName>
</protein>
<organism evidence="1 2">
    <name type="scientific">Halomonas huangheensis</name>
    <dbReference type="NCBI Taxonomy" id="1178482"/>
    <lineage>
        <taxon>Bacteria</taxon>
        <taxon>Pseudomonadati</taxon>
        <taxon>Pseudomonadota</taxon>
        <taxon>Gammaproteobacteria</taxon>
        <taxon>Oceanospirillales</taxon>
        <taxon>Halomonadaceae</taxon>
        <taxon>Halomonas</taxon>
    </lineage>
</organism>
<dbReference type="RefSeq" id="WP_021817746.1">
    <property type="nucleotide sequence ID" value="NZ_AVBC01000018.1"/>
</dbReference>
<comment type="caution">
    <text evidence="1">The sequence shown here is derived from an EMBL/GenBank/DDBJ whole genome shotgun (WGS) entry which is preliminary data.</text>
</comment>
<accession>W1NC58</accession>
<evidence type="ECO:0000313" key="1">
    <source>
        <dbReference type="EMBL" id="ERL52505.1"/>
    </source>
</evidence>
<sequence length="561" mass="64695">MDSVQPTSVSPDFTPKRFMFGDVAFNKVYRLAKDRVIERNMLRLYQKVHLRRGFVTIIICNLWRIDRSLCSPDVETFLWDFDSNTWQPSLCNYKVWPLISLLPIHRVSSPSRKEQQSLSDAFTVLRRALSYVLDQSGFQKLPRAKRSRLAEAFLHQQLGVKTSRSRFQLDHRRAGSAMRALRKNLWTEVIDQKVLSLTSSMVGYRARLGLTDYLRCASHWTGLKRVALEHRNCVPLLQDIEPRHWARPDLFSRHLWVTGTRKTTLIDRRGFMCRDRYEPLQYLSSLQSKADFRWLVQAPTSVLNHLKGSLKTSGQPQLSRWVRLLRLAQPQSRIPAFALVIAIDVISLHRLSPENPCDVRVLRAWFCECSRLWQEEGFSAFRQSMRLRGADSLSNQLRHAMDWFRDGGRAAGLPDKQMGWEAIKRHSDIYHQQLMQDGEGPRRRRDERQLSWTAPVPRLETDGLEAEALLSSAGLREEGRRMHHCVGGYDDRCAEGEYLVYALSTTEGSDRATLGLRVQRTGKVAMDQLFGPCNQEASTAFHKFARVIVKHINGAILEKAA</sequence>
<dbReference type="KEGG" id="hhu:AR456_18845"/>
<dbReference type="OrthoDB" id="5620376at2"/>
<gene>
    <name evidence="1" type="ORF">BJB45_08105</name>
</gene>
<dbReference type="AlphaFoldDB" id="W1NC58"/>
<proteinExistence type="predicted"/>
<dbReference type="Proteomes" id="UP000019113">
    <property type="component" value="Unassembled WGS sequence"/>
</dbReference>
<dbReference type="PATRIC" id="fig|1178482.3.peg.801"/>
<name>W1NC58_9GAMM</name>
<dbReference type="STRING" id="1178482.AR456_18845"/>
<dbReference type="InterPro" id="IPR025586">
    <property type="entry name" value="PcfJ"/>
</dbReference>
<reference evidence="1 2" key="1">
    <citation type="submission" date="2013-08" db="EMBL/GenBank/DDBJ databases">
        <title>draft genome of Halomonas huanghegensis, strain BJGMM-B45T.</title>
        <authorList>
            <person name="Miao C."/>
            <person name="Wan Y."/>
            <person name="Jin W."/>
        </authorList>
    </citation>
    <scope>NUCLEOTIDE SEQUENCE [LARGE SCALE GENOMIC DNA]</scope>
    <source>
        <strain evidence="1 2">BJGMM-B45</strain>
    </source>
</reference>
<dbReference type="Pfam" id="PF14284">
    <property type="entry name" value="PcfJ"/>
    <property type="match status" value="1"/>
</dbReference>
<evidence type="ECO:0000313" key="2">
    <source>
        <dbReference type="Proteomes" id="UP000019113"/>
    </source>
</evidence>